<protein>
    <submittedName>
        <fullName evidence="2">GldG family protein</fullName>
    </submittedName>
</protein>
<feature type="chain" id="PRO_5046386629" evidence="1">
    <location>
        <begin position="19"/>
        <end position="217"/>
    </location>
</feature>
<evidence type="ECO:0000313" key="2">
    <source>
        <dbReference type="EMBL" id="MBW0144391.1"/>
    </source>
</evidence>
<comment type="caution">
    <text evidence="2">The sequence shown here is derived from an EMBL/GenBank/DDBJ whole genome shotgun (WGS) entry which is preliminary data.</text>
</comment>
<organism evidence="2 3">
    <name type="scientific">Sphingomicrobium clamense</name>
    <dbReference type="NCBI Taxonomy" id="2851013"/>
    <lineage>
        <taxon>Bacteria</taxon>
        <taxon>Pseudomonadati</taxon>
        <taxon>Pseudomonadota</taxon>
        <taxon>Alphaproteobacteria</taxon>
        <taxon>Sphingomonadales</taxon>
        <taxon>Sphingomonadaceae</taxon>
        <taxon>Sphingomicrobium</taxon>
    </lineage>
</organism>
<proteinExistence type="predicted"/>
<evidence type="ECO:0000313" key="3">
    <source>
        <dbReference type="Proteomes" id="UP000698028"/>
    </source>
</evidence>
<sequence>MRMLVGPVALLLSACAPAPEATTADKPVLGLVTTLPLMFAPTFSLEGGSLLVSALEERYEVRGVAATDADSLAGIDQLLMAHALPQTAENLVALDEWVRGGGEVVLLADPQLEWNVGLPLGHPQAPPYYFGDTGLLAHWGLSLEGPFDGEEVGGVAVRGAGRLSSNSENCAIEAAGLAAMCSVGEGRAFVIADADFLDADPEQANVLIMDALERLAR</sequence>
<dbReference type="RefSeq" id="WP_218632391.1">
    <property type="nucleotide sequence ID" value="NZ_JAHVAH010000001.1"/>
</dbReference>
<dbReference type="EMBL" id="JAHVAH010000001">
    <property type="protein sequence ID" value="MBW0144391.1"/>
    <property type="molecule type" value="Genomic_DNA"/>
</dbReference>
<gene>
    <name evidence="2" type="ORF">KTQ36_03670</name>
</gene>
<keyword evidence="3" id="KW-1185">Reference proteome</keyword>
<name>A0ABS6V4A0_9SPHN</name>
<dbReference type="PROSITE" id="PS51257">
    <property type="entry name" value="PROKAR_LIPOPROTEIN"/>
    <property type="match status" value="1"/>
</dbReference>
<keyword evidence="1" id="KW-0732">Signal</keyword>
<feature type="signal peptide" evidence="1">
    <location>
        <begin position="1"/>
        <end position="18"/>
    </location>
</feature>
<accession>A0ABS6V4A0</accession>
<reference evidence="2 3" key="1">
    <citation type="submission" date="2021-07" db="EMBL/GenBank/DDBJ databases">
        <title>The draft genome sequence of Sphingomicrobium sp. B8.</title>
        <authorList>
            <person name="Mu L."/>
        </authorList>
    </citation>
    <scope>NUCLEOTIDE SEQUENCE [LARGE SCALE GENOMIC DNA]</scope>
    <source>
        <strain evidence="2 3">B8</strain>
    </source>
</reference>
<dbReference type="Proteomes" id="UP000698028">
    <property type="component" value="Unassembled WGS sequence"/>
</dbReference>
<evidence type="ECO:0000256" key="1">
    <source>
        <dbReference type="SAM" id="SignalP"/>
    </source>
</evidence>